<evidence type="ECO:0000313" key="2">
    <source>
        <dbReference type="EMBL" id="EIY93123.1"/>
    </source>
</evidence>
<keyword evidence="1" id="KW-1133">Transmembrane helix</keyword>
<accession>A0A0E2AMB4</accession>
<evidence type="ECO:0000256" key="1">
    <source>
        <dbReference type="SAM" id="Phobius"/>
    </source>
</evidence>
<feature type="transmembrane region" description="Helical" evidence="1">
    <location>
        <begin position="149"/>
        <end position="168"/>
    </location>
</feature>
<dbReference type="EMBL" id="AGXN01000019">
    <property type="protein sequence ID" value="EIY93123.1"/>
    <property type="molecule type" value="Genomic_DNA"/>
</dbReference>
<keyword evidence="1" id="KW-0812">Transmembrane</keyword>
<dbReference type="Proteomes" id="UP000003879">
    <property type="component" value="Unassembled WGS sequence"/>
</dbReference>
<gene>
    <name evidence="2" type="ORF">HMPREF1056_03411</name>
</gene>
<keyword evidence="1" id="KW-0472">Membrane</keyword>
<dbReference type="AlphaFoldDB" id="A0A0E2AMB4"/>
<reference evidence="2 3" key="1">
    <citation type="submission" date="2012-02" db="EMBL/GenBank/DDBJ databases">
        <title>The Genome Sequence of Bacteroides fragilis CL07T12C05.</title>
        <authorList>
            <consortium name="The Broad Institute Genome Sequencing Platform"/>
            <person name="Earl A."/>
            <person name="Ward D."/>
            <person name="Feldgarden M."/>
            <person name="Gevers D."/>
            <person name="Zitomersky N.L."/>
            <person name="Coyne M.J."/>
            <person name="Comstock L.E."/>
            <person name="Young S.K."/>
            <person name="Zeng Q."/>
            <person name="Gargeya S."/>
            <person name="Fitzgerald M."/>
            <person name="Haas B."/>
            <person name="Abouelleil A."/>
            <person name="Alvarado L."/>
            <person name="Arachchi H.M."/>
            <person name="Berlin A."/>
            <person name="Chapman S.B."/>
            <person name="Gearin G."/>
            <person name="Goldberg J."/>
            <person name="Griggs A."/>
            <person name="Gujja S."/>
            <person name="Hansen M."/>
            <person name="Heiman D."/>
            <person name="Howarth C."/>
            <person name="Larimer J."/>
            <person name="Lui A."/>
            <person name="MacDonald P.J.P."/>
            <person name="McCowen C."/>
            <person name="Montmayeur A."/>
            <person name="Murphy C."/>
            <person name="Neiman D."/>
            <person name="Pearson M."/>
            <person name="Priest M."/>
            <person name="Roberts A."/>
            <person name="Saif S."/>
            <person name="Shea T."/>
            <person name="Sisk P."/>
            <person name="Stolte C."/>
            <person name="Sykes S."/>
            <person name="Wortman J."/>
            <person name="Nusbaum C."/>
            <person name="Birren B."/>
        </authorList>
    </citation>
    <scope>NUCLEOTIDE SEQUENCE [LARGE SCALE GENOMIC DNA]</scope>
    <source>
        <strain evidence="2 3">CL07T12C05</strain>
    </source>
</reference>
<sequence length="187" mass="21299">MAQLESKQLNKIGLHENVTNRNMDEKLLLKCENSIRAYKIVNLLNKHNIALRQHDESQDPRVGAYGAVTGIAIYVFAKDYEKALSIVSPILKDFNTISTFCPKCGSENVKPITGNHKYITYLIFLCLFLILTPGIYIALPEDFGLRSSLINKIALMMVALGFILMPIINHYNVNYKCKKCGNRFRHY</sequence>
<organism evidence="2 3">
    <name type="scientific">Bacteroides fragilis CL07T12C05</name>
    <dbReference type="NCBI Taxonomy" id="997883"/>
    <lineage>
        <taxon>Bacteria</taxon>
        <taxon>Pseudomonadati</taxon>
        <taxon>Bacteroidota</taxon>
        <taxon>Bacteroidia</taxon>
        <taxon>Bacteroidales</taxon>
        <taxon>Bacteroidaceae</taxon>
        <taxon>Bacteroides</taxon>
    </lineage>
</organism>
<feature type="transmembrane region" description="Helical" evidence="1">
    <location>
        <begin position="118"/>
        <end position="137"/>
    </location>
</feature>
<dbReference type="HOGENOM" id="CLU_1444969_0_0_10"/>
<protein>
    <submittedName>
        <fullName evidence="2">Uncharacterized protein</fullName>
    </submittedName>
</protein>
<dbReference type="RefSeq" id="WP_005798323.1">
    <property type="nucleotide sequence ID" value="NZ_JH724216.1"/>
</dbReference>
<proteinExistence type="predicted"/>
<name>A0A0E2AMB4_BACFG</name>
<evidence type="ECO:0000313" key="3">
    <source>
        <dbReference type="Proteomes" id="UP000003879"/>
    </source>
</evidence>
<comment type="caution">
    <text evidence="2">The sequence shown here is derived from an EMBL/GenBank/DDBJ whole genome shotgun (WGS) entry which is preliminary data.</text>
</comment>